<keyword evidence="1" id="KW-1133">Transmembrane helix</keyword>
<feature type="transmembrane region" description="Helical" evidence="1">
    <location>
        <begin position="96"/>
        <end position="118"/>
    </location>
</feature>
<feature type="transmembrane region" description="Helical" evidence="1">
    <location>
        <begin position="294"/>
        <end position="315"/>
    </location>
</feature>
<feature type="transmembrane region" description="Helical" evidence="1">
    <location>
        <begin position="6"/>
        <end position="25"/>
    </location>
</feature>
<keyword evidence="1" id="KW-0472">Membrane</keyword>
<feature type="transmembrane region" description="Helical" evidence="1">
    <location>
        <begin position="264"/>
        <end position="282"/>
    </location>
</feature>
<dbReference type="InterPro" id="IPR010293">
    <property type="entry name" value="Sbt_1"/>
</dbReference>
<evidence type="ECO:0000256" key="1">
    <source>
        <dbReference type="SAM" id="Phobius"/>
    </source>
</evidence>
<gene>
    <name evidence="2" type="ORF">BLM47_04385</name>
</gene>
<dbReference type="Proteomes" id="UP000243688">
    <property type="component" value="Unassembled WGS sequence"/>
</dbReference>
<protein>
    <submittedName>
        <fullName evidence="2">Sodium-dependent bicarbonate transport family permease</fullName>
    </submittedName>
</protein>
<comment type="caution">
    <text evidence="2">The sequence shown here is derived from an EMBL/GenBank/DDBJ whole genome shotgun (WGS) entry which is preliminary data.</text>
</comment>
<dbReference type="Pfam" id="PF05982">
    <property type="entry name" value="Sbt_1"/>
    <property type="match status" value="1"/>
</dbReference>
<feature type="transmembrane region" description="Helical" evidence="1">
    <location>
        <begin position="32"/>
        <end position="52"/>
    </location>
</feature>
<evidence type="ECO:0000313" key="2">
    <source>
        <dbReference type="EMBL" id="PDO10919.1"/>
    </source>
</evidence>
<feature type="transmembrane region" description="Helical" evidence="1">
    <location>
        <begin position="130"/>
        <end position="150"/>
    </location>
</feature>
<evidence type="ECO:0000313" key="3">
    <source>
        <dbReference type="Proteomes" id="UP000243688"/>
    </source>
</evidence>
<dbReference type="PANTHER" id="PTHR40400">
    <property type="entry name" value="SLR1512 PROTEIN"/>
    <property type="match status" value="1"/>
</dbReference>
<dbReference type="EMBL" id="MOXJ01000007">
    <property type="protein sequence ID" value="PDO10919.1"/>
    <property type="molecule type" value="Genomic_DNA"/>
</dbReference>
<accession>A0A2A6E278</accession>
<feature type="transmembrane region" description="Helical" evidence="1">
    <location>
        <begin position="200"/>
        <end position="220"/>
    </location>
</feature>
<keyword evidence="1" id="KW-0812">Transmembrane</keyword>
<feature type="transmembrane region" description="Helical" evidence="1">
    <location>
        <begin position="171"/>
        <end position="188"/>
    </location>
</feature>
<proteinExistence type="predicted"/>
<sequence>MNDIVLHNLLSPAILFFILGLAASFAKSDLKFPSALSESLSIYLMIAIGLKGGMELSQYSIRHVIFPLMGTLLLGIIIPFITFTVCSWLKLDRKNAIALAATYGSVSIVTFGAAVSFLQQSGTPYEGFMNAMVVLLESPAILVSILMLRWMDINEKKSRGVHSLMAIKETFFGKSILLLTGSLCIGLLTGKTALQTVKPLFVDLYSSILIVFLLGMGLAAGERIGEIRDHGIKLAVLAVAMPLFYGTIGGFIGTWSGLSVGGTFLMSVLAASSSYIAAPAALKHTVPEANPSIYLGMSLGITFPFNIIIGIPLYFNLAQWLHS</sequence>
<feature type="transmembrane region" description="Helical" evidence="1">
    <location>
        <begin position="232"/>
        <end position="252"/>
    </location>
</feature>
<organism evidence="2 3">
    <name type="scientific">Candidatus Reconcilbacillus cellulovorans</name>
    <dbReference type="NCBI Taxonomy" id="1906605"/>
    <lineage>
        <taxon>Bacteria</taxon>
        <taxon>Bacillati</taxon>
        <taxon>Bacillota</taxon>
        <taxon>Bacilli</taxon>
        <taxon>Bacillales</taxon>
        <taxon>Paenibacillaceae</taxon>
        <taxon>Candidatus Reconcilbacillus</taxon>
    </lineage>
</organism>
<name>A0A2A6E278_9BACL</name>
<dbReference type="PANTHER" id="PTHR40400:SF1">
    <property type="entry name" value="SLR1512 PROTEIN"/>
    <property type="match status" value="1"/>
</dbReference>
<reference evidence="2 3" key="1">
    <citation type="submission" date="2016-12" db="EMBL/GenBank/DDBJ databases">
        <title>Candidatus Reconcilibacillus cellulovorans genome.</title>
        <authorList>
            <person name="Kolinko S."/>
            <person name="Wu Y.-W."/>
            <person name="Tachea F."/>
            <person name="Denzel E."/>
            <person name="Hiras J."/>
            <person name="Baecker N."/>
            <person name="Chan L.J."/>
            <person name="Eichorst S.A."/>
            <person name="Frey D."/>
            <person name="Adams P.D."/>
            <person name="Pray T."/>
            <person name="Tanjore D."/>
            <person name="Petzold C.J."/>
            <person name="Gladden J.M."/>
            <person name="Simmons B.A."/>
            <person name="Singer S.W."/>
        </authorList>
    </citation>
    <scope>NUCLEOTIDE SEQUENCE [LARGE SCALE GENOMIC DNA]</scope>
    <source>
        <strain evidence="2">JTherm</strain>
    </source>
</reference>
<dbReference type="AlphaFoldDB" id="A0A2A6E278"/>
<feature type="transmembrane region" description="Helical" evidence="1">
    <location>
        <begin position="64"/>
        <end position="89"/>
    </location>
</feature>